<protein>
    <submittedName>
        <fullName evidence="1">Uncharacterized protein</fullName>
    </submittedName>
</protein>
<proteinExistence type="predicted"/>
<dbReference type="Gene3D" id="1.10.510.10">
    <property type="entry name" value="Transferase(Phosphotransferase) domain 1"/>
    <property type="match status" value="1"/>
</dbReference>
<dbReference type="RefSeq" id="WP_274690810.1">
    <property type="nucleotide sequence ID" value="NZ_JAPMOU010000035.1"/>
</dbReference>
<evidence type="ECO:0000313" key="2">
    <source>
        <dbReference type="Proteomes" id="UP001528823"/>
    </source>
</evidence>
<dbReference type="PIRSF" id="PIRSF026326">
    <property type="entry name" value="InaA"/>
    <property type="match status" value="1"/>
</dbReference>
<dbReference type="InterPro" id="IPR011009">
    <property type="entry name" value="Kinase-like_dom_sf"/>
</dbReference>
<dbReference type="SUPFAM" id="SSF56112">
    <property type="entry name" value="Protein kinase-like (PK-like)"/>
    <property type="match status" value="1"/>
</dbReference>
<dbReference type="Proteomes" id="UP001528823">
    <property type="component" value="Unassembled WGS sequence"/>
</dbReference>
<keyword evidence="2" id="KW-1185">Reference proteome</keyword>
<name>A0ABT5UDN6_9GAMM</name>
<organism evidence="1 2">
    <name type="scientific">Spartinivicinus poritis</name>
    <dbReference type="NCBI Taxonomy" id="2994640"/>
    <lineage>
        <taxon>Bacteria</taxon>
        <taxon>Pseudomonadati</taxon>
        <taxon>Pseudomonadota</taxon>
        <taxon>Gammaproteobacteria</taxon>
        <taxon>Oceanospirillales</taxon>
        <taxon>Zooshikellaceae</taxon>
        <taxon>Spartinivicinus</taxon>
    </lineage>
</organism>
<evidence type="ECO:0000313" key="1">
    <source>
        <dbReference type="EMBL" id="MDE1464485.1"/>
    </source>
</evidence>
<accession>A0ABT5UDN6</accession>
<dbReference type="InterPro" id="IPR027023">
    <property type="entry name" value="Put_LipoPS_kinase_InaA"/>
</dbReference>
<comment type="caution">
    <text evidence="1">The sequence shown here is derived from an EMBL/GenBank/DDBJ whole genome shotgun (WGS) entry which is preliminary data.</text>
</comment>
<dbReference type="Pfam" id="PF06293">
    <property type="entry name" value="Kdo"/>
    <property type="match status" value="1"/>
</dbReference>
<reference evidence="1 2" key="1">
    <citation type="submission" date="2022-11" db="EMBL/GenBank/DDBJ databases">
        <title>Spartinivicinus poritis sp. nov., isolated from scleractinian coral Porites lutea.</title>
        <authorList>
            <person name="Zhang G."/>
            <person name="Cai L."/>
            <person name="Wei Q."/>
        </authorList>
    </citation>
    <scope>NUCLEOTIDE SEQUENCE [LARGE SCALE GENOMIC DNA]</scope>
    <source>
        <strain evidence="1 2">A2-2</strain>
    </source>
</reference>
<dbReference type="EMBL" id="JAPMOU010000035">
    <property type="protein sequence ID" value="MDE1464485.1"/>
    <property type="molecule type" value="Genomic_DNA"/>
</dbReference>
<sequence length="269" mass="31916">MSSKTHQTQREFFTNPTWQAIFESNHFYEFEDIWQFPEQWVEPPNQRRNGWSGVSKIELQSPASERHPIFIKKQFNHNTKTIRHPIQGIPTFSREFSNLQVLQQHNIPTAIPLYYGERHHKDGIQAILITQALEGYCSLEQWYQRYRSQHLASWQPVLKAVARSLKGLHDKGYTHNCLYPKHIFVNDVPSSSSFTAKLIDLEKAKRNPLRKQRFYKDLARFIRHTKHIAQQDLDYFINQYLSHGKSLKNEASFYNILEHHVSEYTPILI</sequence>
<gene>
    <name evidence="1" type="ORF">ORQ98_21210</name>
</gene>